<dbReference type="OrthoDB" id="1417318at2"/>
<organism evidence="1 2">
    <name type="scientific">Chitinophaga lutea</name>
    <dbReference type="NCBI Taxonomy" id="2488634"/>
    <lineage>
        <taxon>Bacteria</taxon>
        <taxon>Pseudomonadati</taxon>
        <taxon>Bacteroidota</taxon>
        <taxon>Chitinophagia</taxon>
        <taxon>Chitinophagales</taxon>
        <taxon>Chitinophagaceae</taxon>
        <taxon>Chitinophaga</taxon>
    </lineage>
</organism>
<sequence>MEMIDCHKTNWIPRMIAGVEQMGYEVVAGEGYFKIYAGEKTRCCICVIYEGGCLREHIGFGEPGHFIVLGRHIRLEVWGVPEEWISRYEYPLLKRIDDCPGTAGKAYARKVVYVLDDLEDDPDGDISLSVIRTFNCLSHLVLYCVVPRTMIPQLKQAANDHIVFLPDKGSYDSLLAEQVVVIGSGRVAVEGLLAGLPVVVIGRYGFGGLMTADNLVAFCSNQFSGRPGGMLGERIPPMLLAQEIGYILDVMNTGELDDLLAISRDDIKRLKAFCQEDCVKAIVETIREVCAKCGDMNDAGVLTLKPRLSSSIAIERKAPTPEEVFWLRNIHTNKVLSAFGDFEMGLLAQCNGSSTVEEVIAALGDEYDAADCVAFMRSLWELRVLSFKK</sequence>
<evidence type="ECO:0000313" key="2">
    <source>
        <dbReference type="Proteomes" id="UP000278351"/>
    </source>
</evidence>
<dbReference type="AlphaFoldDB" id="A0A3N4Q477"/>
<comment type="caution">
    <text evidence="1">The sequence shown here is derived from an EMBL/GenBank/DDBJ whole genome shotgun (WGS) entry which is preliminary data.</text>
</comment>
<gene>
    <name evidence="1" type="ORF">EGT74_01565</name>
</gene>
<dbReference type="Proteomes" id="UP000278351">
    <property type="component" value="Unassembled WGS sequence"/>
</dbReference>
<name>A0A3N4Q477_9BACT</name>
<proteinExistence type="predicted"/>
<protein>
    <submittedName>
        <fullName evidence="1">Uncharacterized protein</fullName>
    </submittedName>
</protein>
<evidence type="ECO:0000313" key="1">
    <source>
        <dbReference type="EMBL" id="RPE12271.1"/>
    </source>
</evidence>
<keyword evidence="2" id="KW-1185">Reference proteome</keyword>
<dbReference type="EMBL" id="RPDH01000001">
    <property type="protein sequence ID" value="RPE12271.1"/>
    <property type="molecule type" value="Genomic_DNA"/>
</dbReference>
<reference evidence="1 2" key="1">
    <citation type="submission" date="2018-11" db="EMBL/GenBank/DDBJ databases">
        <title>Chitinophaga lutea sp.nov., isolate from arsenic contaminated soil.</title>
        <authorList>
            <person name="Zong Y."/>
        </authorList>
    </citation>
    <scope>NUCLEOTIDE SEQUENCE [LARGE SCALE GENOMIC DNA]</scope>
    <source>
        <strain evidence="1 2">ZY74</strain>
    </source>
</reference>
<dbReference type="RefSeq" id="WP_123844775.1">
    <property type="nucleotide sequence ID" value="NZ_RPDH01000001.1"/>
</dbReference>
<accession>A0A3N4Q477</accession>